<protein>
    <submittedName>
        <fullName evidence="1">Uncharacterized protein</fullName>
    </submittedName>
</protein>
<proteinExistence type="predicted"/>
<dbReference type="EMBL" id="CACVKT020009847">
    <property type="protein sequence ID" value="CAC5423706.1"/>
    <property type="molecule type" value="Genomic_DNA"/>
</dbReference>
<reference evidence="1 2" key="1">
    <citation type="submission" date="2020-06" db="EMBL/GenBank/DDBJ databases">
        <authorList>
            <person name="Li R."/>
            <person name="Bekaert M."/>
        </authorList>
    </citation>
    <scope>NUCLEOTIDE SEQUENCE [LARGE SCALE GENOMIC DNA]</scope>
    <source>
        <strain evidence="2">wild</strain>
    </source>
</reference>
<organism evidence="1 2">
    <name type="scientific">Mytilus coruscus</name>
    <name type="common">Sea mussel</name>
    <dbReference type="NCBI Taxonomy" id="42192"/>
    <lineage>
        <taxon>Eukaryota</taxon>
        <taxon>Metazoa</taxon>
        <taxon>Spiralia</taxon>
        <taxon>Lophotrochozoa</taxon>
        <taxon>Mollusca</taxon>
        <taxon>Bivalvia</taxon>
        <taxon>Autobranchia</taxon>
        <taxon>Pteriomorphia</taxon>
        <taxon>Mytilida</taxon>
        <taxon>Mytiloidea</taxon>
        <taxon>Mytilidae</taxon>
        <taxon>Mytilinae</taxon>
        <taxon>Mytilus</taxon>
    </lineage>
</organism>
<accession>A0A6J8EVD2</accession>
<sequence>MEYNFRPQWRPWFFQMRQIPACARCGNQHRQTFCFAARNSKVQRCTAESKSQKDRDSRRIKEYFDSKSLTRSLPFANLRDSAFQNCLDFTSIPKCQLMCVKQKLSLEQTKGESQTEEIHNLREQLLHLQSVSVENEKLRADVLRLQDNQKRQSVNIDNCQNHVKRINDLELYLQRKIDFIFDIQQTYEETATEKRQLFNENSILHFKVNDYYKQIGELNVKLKASESENEQLRSTLNQRTSSKRVTSSQRRTYIHVAELQRYGIQLQATVETMVFQMRQIPACARCGNQHRQTFCFAARNSKVQRCTAESKSQKDRDSRRIKEYFDSKSLTRSLPFANLRDSAFQNCLDFTSIPKCELTCVKQKLSLEQTKGESQTEEIQNLREQLLHLQSVSVENEKLRADVLRLQDNQKRQSVNIDNCQNHVKRINDLELYLQRKIDFIFDIQQTYEETATEKRQLFNENSILHFKVNDYYKQIGELNVKLKASESENEQLRSTLNQRTVYQNQNRNFQPQFGYIR</sequence>
<evidence type="ECO:0000313" key="2">
    <source>
        <dbReference type="Proteomes" id="UP000507470"/>
    </source>
</evidence>
<dbReference type="Proteomes" id="UP000507470">
    <property type="component" value="Unassembled WGS sequence"/>
</dbReference>
<keyword evidence="2" id="KW-1185">Reference proteome</keyword>
<name>A0A6J8EVD2_MYTCO</name>
<gene>
    <name evidence="1" type="ORF">MCOR_55676</name>
</gene>
<evidence type="ECO:0000313" key="1">
    <source>
        <dbReference type="EMBL" id="CAC5423706.1"/>
    </source>
</evidence>
<dbReference type="AlphaFoldDB" id="A0A6J8EVD2"/>